<evidence type="ECO:0000313" key="5">
    <source>
        <dbReference type="RefSeq" id="XP_038980280.1"/>
    </source>
</evidence>
<feature type="region of interest" description="Disordered" evidence="1">
    <location>
        <begin position="645"/>
        <end position="685"/>
    </location>
</feature>
<feature type="region of interest" description="Disordered" evidence="1">
    <location>
        <begin position="543"/>
        <end position="587"/>
    </location>
</feature>
<dbReference type="InterPro" id="IPR058921">
    <property type="entry name" value="PAP/OAS1-rel"/>
</dbReference>
<dbReference type="RefSeq" id="XP_038980280.1">
    <property type="nucleotide sequence ID" value="XM_039124352.1"/>
</dbReference>
<dbReference type="SUPFAM" id="SSF81301">
    <property type="entry name" value="Nucleotidyltransferase"/>
    <property type="match status" value="1"/>
</dbReference>
<evidence type="ECO:0000313" key="4">
    <source>
        <dbReference type="Proteomes" id="UP000228380"/>
    </source>
</evidence>
<dbReference type="Proteomes" id="UP000228380">
    <property type="component" value="Chromosome 3"/>
</dbReference>
<dbReference type="Gene3D" id="1.10.1410.10">
    <property type="match status" value="1"/>
</dbReference>
<dbReference type="KEGG" id="pda:103702120"/>
<dbReference type="InterPro" id="IPR043519">
    <property type="entry name" value="NT_sf"/>
</dbReference>
<dbReference type="GeneID" id="103702120"/>
<dbReference type="CDD" id="cd05402">
    <property type="entry name" value="NT_PAP_TUTase"/>
    <property type="match status" value="1"/>
</dbReference>
<gene>
    <name evidence="5" type="primary">LOC103702120</name>
</gene>
<dbReference type="SUPFAM" id="SSF81631">
    <property type="entry name" value="PAP/OAS1 substrate-binding domain"/>
    <property type="match status" value="1"/>
</dbReference>
<dbReference type="AlphaFoldDB" id="A0A8B9A110"/>
<feature type="compositionally biased region" description="Polar residues" evidence="1">
    <location>
        <begin position="501"/>
        <end position="514"/>
    </location>
</feature>
<dbReference type="InterPro" id="IPR058920">
    <property type="entry name" value="PAP-OAS1-bd-rel"/>
</dbReference>
<feature type="domain" description="Poly(A) RNA polymerase mitochondrial-like central palm" evidence="2">
    <location>
        <begin position="50"/>
        <end position="168"/>
    </location>
</feature>
<evidence type="ECO:0000259" key="2">
    <source>
        <dbReference type="Pfam" id="PF22600"/>
    </source>
</evidence>
<dbReference type="InterPro" id="IPR054708">
    <property type="entry name" value="MTPAP-like_central"/>
</dbReference>
<dbReference type="Pfam" id="PF26180">
    <property type="entry name" value="PAP-OAS1"/>
    <property type="match status" value="1"/>
</dbReference>
<dbReference type="PANTHER" id="PTHR45979:SF30">
    <property type="entry name" value="NUCLEOTIDYLTRANSFERASE"/>
    <property type="match status" value="1"/>
</dbReference>
<name>A0A8B9A110_PHODC</name>
<dbReference type="Gene3D" id="3.30.460.10">
    <property type="entry name" value="Beta Polymerase, domain 2"/>
    <property type="match status" value="1"/>
</dbReference>
<dbReference type="OrthoDB" id="273917at2759"/>
<sequence>MCDLQAFPPLQSAWERQRGRSEKASTSTPFPYRGMAGISPASWRQAEDKAEEIIRCIQPTEEAEMKRWSVIEHIKKLIKTKTDSEVFPFGSVPLKTYLPDGDIDLTLFDGPNSNGNLVRDVLSIIQAQENSEDAEFEIKDVLYINAEVQLVKCLIQNIVVDISFNQIGGQCTLCFLELMDRKLGKDHLFKKSVILIKAWCYYESHILGAPYALISTYALETLVLYILHLFHETLGGPLSVLYRFLDYFSKFDWDNYRIDLYAVASETDGDLLFTKEFLENCMDLFSVSPRDRKSSSSYFPTRCLNVVDPLKENNNLGRSVSTGNFKRIRLAFSYGSQKLREILLLPDHLIAEELTTFFKNTLRRHERGERPHLHNALPIGSDASGHLESENCLPNFIRVEADASLEQNISGNKTAVSRTMRENLKASTSSSATDCSSVTRMASWHAKTRLADLAGDIDLHLRNLHQAQYHLVFNFTGSELPIHIRRRMFIHRHSNVQVSWQPATFTPGGQQTSKEYMPRQRGTGTYIPETTYRTYRQRLALGKSKVPPRARKNDQEVTTSSGTKLLERGSHEASPLIQVPESGGQGQWRPVQVDLPQSSHPSERGCCQANGLILQEERRPEGGSLAPVPLLEFLPEVWKRFSIDRPQGQGSVTSSTSSEMTPMTAERPTPTFQLQDECDFPPLSC</sequence>
<evidence type="ECO:0000256" key="1">
    <source>
        <dbReference type="SAM" id="MobiDB-lite"/>
    </source>
</evidence>
<protein>
    <submittedName>
        <fullName evidence="5">Uncharacterized protein LOC103702120</fullName>
    </submittedName>
</protein>
<dbReference type="Pfam" id="PF22600">
    <property type="entry name" value="MTPAP-like_central"/>
    <property type="match status" value="1"/>
</dbReference>
<organism evidence="4 5">
    <name type="scientific">Phoenix dactylifera</name>
    <name type="common">Date palm</name>
    <dbReference type="NCBI Taxonomy" id="42345"/>
    <lineage>
        <taxon>Eukaryota</taxon>
        <taxon>Viridiplantae</taxon>
        <taxon>Streptophyta</taxon>
        <taxon>Embryophyta</taxon>
        <taxon>Tracheophyta</taxon>
        <taxon>Spermatophyta</taxon>
        <taxon>Magnoliopsida</taxon>
        <taxon>Liliopsida</taxon>
        <taxon>Arecaceae</taxon>
        <taxon>Coryphoideae</taxon>
        <taxon>Phoeniceae</taxon>
        <taxon>Phoenix</taxon>
    </lineage>
</organism>
<feature type="domain" description="PAP/OAS1 substrate-binding-related" evidence="3">
    <location>
        <begin position="184"/>
        <end position="362"/>
    </location>
</feature>
<feature type="region of interest" description="Disordered" evidence="1">
    <location>
        <begin position="501"/>
        <end position="525"/>
    </location>
</feature>
<evidence type="ECO:0000259" key="3">
    <source>
        <dbReference type="Pfam" id="PF26180"/>
    </source>
</evidence>
<reference evidence="5" key="2">
    <citation type="submission" date="2025-08" db="UniProtKB">
        <authorList>
            <consortium name="RefSeq"/>
        </authorList>
    </citation>
    <scope>IDENTIFICATION</scope>
    <source>
        <tissue evidence="5">Young leaves</tissue>
    </source>
</reference>
<reference evidence="4" key="1">
    <citation type="journal article" date="2019" name="Nat. Commun.">
        <title>Genome-wide association mapping of date palm fruit traits.</title>
        <authorList>
            <person name="Hazzouri K.M."/>
            <person name="Gros-Balthazard M."/>
            <person name="Flowers J.M."/>
            <person name="Copetti D."/>
            <person name="Lemansour A."/>
            <person name="Lebrun M."/>
            <person name="Masmoudi K."/>
            <person name="Ferrand S."/>
            <person name="Dhar M.I."/>
            <person name="Fresquez Z.A."/>
            <person name="Rosas U."/>
            <person name="Zhang J."/>
            <person name="Talag J."/>
            <person name="Lee S."/>
            <person name="Kudrna D."/>
            <person name="Powell R.F."/>
            <person name="Leitch I.J."/>
            <person name="Krueger R.R."/>
            <person name="Wing R.A."/>
            <person name="Amiri K.M.A."/>
            <person name="Purugganan M.D."/>
        </authorList>
    </citation>
    <scope>NUCLEOTIDE SEQUENCE [LARGE SCALE GENOMIC DNA]</scope>
    <source>
        <strain evidence="4">cv. Khalas</strain>
    </source>
</reference>
<keyword evidence="4" id="KW-1185">Reference proteome</keyword>
<dbReference type="PANTHER" id="PTHR45979">
    <property type="entry name" value="PAP/OAS1 SUBSTRATE-BINDING DOMAIN SUPERFAMILY"/>
    <property type="match status" value="1"/>
</dbReference>
<proteinExistence type="predicted"/>
<feature type="compositionally biased region" description="Low complexity" evidence="1">
    <location>
        <begin position="647"/>
        <end position="658"/>
    </location>
</feature>
<accession>A0A8B9A110</accession>